<reference evidence="3 4" key="1">
    <citation type="submission" date="2019-03" db="EMBL/GenBank/DDBJ databases">
        <title>Ramlibacter rhizophilus CCTCC AB2015357, whole genome shotgun sequence.</title>
        <authorList>
            <person name="Zhang X."/>
            <person name="Feng G."/>
            <person name="Zhu H."/>
        </authorList>
    </citation>
    <scope>NUCLEOTIDE SEQUENCE [LARGE SCALE GENOMIC DNA]</scope>
    <source>
        <strain evidence="3 4">CCTCC AB2015357</strain>
    </source>
</reference>
<evidence type="ECO:0000313" key="3">
    <source>
        <dbReference type="EMBL" id="TFY96970.1"/>
    </source>
</evidence>
<gene>
    <name evidence="3" type="ORF">EZ242_20125</name>
</gene>
<dbReference type="GO" id="GO:0005737">
    <property type="term" value="C:cytoplasm"/>
    <property type="evidence" value="ECO:0007669"/>
    <property type="project" value="TreeGrafter"/>
</dbReference>
<dbReference type="Proteomes" id="UP000297564">
    <property type="component" value="Unassembled WGS sequence"/>
</dbReference>
<evidence type="ECO:0000259" key="2">
    <source>
        <dbReference type="Pfam" id="PF01266"/>
    </source>
</evidence>
<sequence>MGVQLRMQPWRKDPGSLGQASLWLRQALDAEPSGAPTPLQGSTRADVCIVGGGFTGLWTALRLRELSPALEITVVEAGLCGWGASGRNSGAVGHWWGRLPTLLRLLGREDALRVLDASVKVLEDIRSFIGMHGIECQLREETSVWSTTYPNQLGAWMPMFKAAEAAGVTPPHRLLTPEEMRELFGAAPYYSGVAEDGAMRVQPALLVRGLRRVAAAWGIRIHETSPVTLIASEPHVVRVETRHGCVRADQVLLAANAWMAHLKPFKPYIAVTSSDMVVTAPVPRLLDRPELRRRPGGVNSRTLLNYSGTTPDGRVYMGRGGGSIAWDNRIGAQFDADPRMCAQVEQDLRYLYPELREVPVASAWSGPIDRSTTLLPWFGALAEDARVHYAIGYSGHGMGATALGGRVLASQILQRTDEWTELAMLFMRARSGWFPPEPIRYLAAHVIRNATVRRDEALRMGQAPSRLDARLAALALTSLPTRGVARP</sequence>
<evidence type="ECO:0000256" key="1">
    <source>
        <dbReference type="ARBA" id="ARBA00023002"/>
    </source>
</evidence>
<dbReference type="Gene3D" id="3.50.50.60">
    <property type="entry name" value="FAD/NAD(P)-binding domain"/>
    <property type="match status" value="1"/>
</dbReference>
<evidence type="ECO:0000313" key="4">
    <source>
        <dbReference type="Proteomes" id="UP000297564"/>
    </source>
</evidence>
<feature type="domain" description="FAD dependent oxidoreductase" evidence="2">
    <location>
        <begin position="46"/>
        <end position="410"/>
    </location>
</feature>
<proteinExistence type="predicted"/>
<dbReference type="GO" id="GO:0016491">
    <property type="term" value="F:oxidoreductase activity"/>
    <property type="evidence" value="ECO:0007669"/>
    <property type="project" value="UniProtKB-KW"/>
</dbReference>
<keyword evidence="4" id="KW-1185">Reference proteome</keyword>
<dbReference type="Gene3D" id="3.30.9.10">
    <property type="entry name" value="D-Amino Acid Oxidase, subunit A, domain 2"/>
    <property type="match status" value="1"/>
</dbReference>
<dbReference type="PANTHER" id="PTHR13847">
    <property type="entry name" value="SARCOSINE DEHYDROGENASE-RELATED"/>
    <property type="match status" value="1"/>
</dbReference>
<dbReference type="OrthoDB" id="9342835at2"/>
<keyword evidence="1" id="KW-0560">Oxidoreductase</keyword>
<dbReference type="EMBL" id="SMLL01000008">
    <property type="protein sequence ID" value="TFY96970.1"/>
    <property type="molecule type" value="Genomic_DNA"/>
</dbReference>
<comment type="caution">
    <text evidence="3">The sequence shown here is derived from an EMBL/GenBank/DDBJ whole genome shotgun (WGS) entry which is preliminary data.</text>
</comment>
<dbReference type="PANTHER" id="PTHR13847:SF285">
    <property type="entry name" value="FAD DEPENDENT OXIDOREDUCTASE DOMAIN-CONTAINING PROTEIN"/>
    <property type="match status" value="1"/>
</dbReference>
<dbReference type="InterPro" id="IPR036188">
    <property type="entry name" value="FAD/NAD-bd_sf"/>
</dbReference>
<dbReference type="AlphaFoldDB" id="A0A4Z0BDU0"/>
<dbReference type="InterPro" id="IPR006076">
    <property type="entry name" value="FAD-dep_OxRdtase"/>
</dbReference>
<organism evidence="3 4">
    <name type="scientific">Ramlibacter rhizophilus</name>
    <dbReference type="NCBI Taxonomy" id="1781167"/>
    <lineage>
        <taxon>Bacteria</taxon>
        <taxon>Pseudomonadati</taxon>
        <taxon>Pseudomonadota</taxon>
        <taxon>Betaproteobacteria</taxon>
        <taxon>Burkholderiales</taxon>
        <taxon>Comamonadaceae</taxon>
        <taxon>Ramlibacter</taxon>
    </lineage>
</organism>
<name>A0A4Z0BDU0_9BURK</name>
<dbReference type="Pfam" id="PF01266">
    <property type="entry name" value="DAO"/>
    <property type="match status" value="1"/>
</dbReference>
<protein>
    <submittedName>
        <fullName evidence="3">FAD-dependent oxidoreductase</fullName>
    </submittedName>
</protein>
<dbReference type="RefSeq" id="WP_135286980.1">
    <property type="nucleotide sequence ID" value="NZ_SMLL01000008.1"/>
</dbReference>
<dbReference type="SUPFAM" id="SSF51905">
    <property type="entry name" value="FAD/NAD(P)-binding domain"/>
    <property type="match status" value="1"/>
</dbReference>
<accession>A0A4Z0BDU0</accession>